<dbReference type="Proteomes" id="UP001280121">
    <property type="component" value="Unassembled WGS sequence"/>
</dbReference>
<dbReference type="Gene3D" id="3.30.780.10">
    <property type="entry name" value="SUI1-like domain"/>
    <property type="match status" value="1"/>
</dbReference>
<dbReference type="InterPro" id="IPR036877">
    <property type="entry name" value="SUI1_dom_sf"/>
</dbReference>
<dbReference type="GO" id="GO:0003743">
    <property type="term" value="F:translation initiation factor activity"/>
    <property type="evidence" value="ECO:0007669"/>
    <property type="project" value="InterPro"/>
</dbReference>
<comment type="caution">
    <text evidence="1">The sequence shown here is derived from an EMBL/GenBank/DDBJ whole genome shotgun (WGS) entry which is preliminary data.</text>
</comment>
<evidence type="ECO:0000313" key="1">
    <source>
        <dbReference type="EMBL" id="KAK2639709.1"/>
    </source>
</evidence>
<sequence length="73" mass="8953">MLNFMKQFLHCRGNDVDRKVLGKRILLQGDWSKKVQNLLVNHHHADRDQVFVTELYNRIVTSMRFREYYRCDR</sequence>
<proteinExistence type="predicted"/>
<dbReference type="SUPFAM" id="SSF55159">
    <property type="entry name" value="eIF1-like"/>
    <property type="match status" value="1"/>
</dbReference>
<gene>
    <name evidence="1" type="ORF">Ddye_027504</name>
</gene>
<reference evidence="1" key="1">
    <citation type="journal article" date="2023" name="Plant J.">
        <title>Genome sequences and population genomics provide insights into the demographic history, inbreeding, and mutation load of two 'living fossil' tree species of Dipteronia.</title>
        <authorList>
            <person name="Feng Y."/>
            <person name="Comes H.P."/>
            <person name="Chen J."/>
            <person name="Zhu S."/>
            <person name="Lu R."/>
            <person name="Zhang X."/>
            <person name="Li P."/>
            <person name="Qiu J."/>
            <person name="Olsen K.M."/>
            <person name="Qiu Y."/>
        </authorList>
    </citation>
    <scope>NUCLEOTIDE SEQUENCE</scope>
    <source>
        <strain evidence="1">KIB01</strain>
    </source>
</reference>
<evidence type="ECO:0000313" key="2">
    <source>
        <dbReference type="Proteomes" id="UP001280121"/>
    </source>
</evidence>
<protein>
    <submittedName>
        <fullName evidence="1">Uncharacterized protein</fullName>
    </submittedName>
</protein>
<accession>A0AAD9TQ60</accession>
<organism evidence="1 2">
    <name type="scientific">Dipteronia dyeriana</name>
    <dbReference type="NCBI Taxonomy" id="168575"/>
    <lineage>
        <taxon>Eukaryota</taxon>
        <taxon>Viridiplantae</taxon>
        <taxon>Streptophyta</taxon>
        <taxon>Embryophyta</taxon>
        <taxon>Tracheophyta</taxon>
        <taxon>Spermatophyta</taxon>
        <taxon>Magnoliopsida</taxon>
        <taxon>eudicotyledons</taxon>
        <taxon>Gunneridae</taxon>
        <taxon>Pentapetalae</taxon>
        <taxon>rosids</taxon>
        <taxon>malvids</taxon>
        <taxon>Sapindales</taxon>
        <taxon>Sapindaceae</taxon>
        <taxon>Hippocastanoideae</taxon>
        <taxon>Acereae</taxon>
        <taxon>Dipteronia</taxon>
    </lineage>
</organism>
<name>A0AAD9TQ60_9ROSI</name>
<keyword evidence="2" id="KW-1185">Reference proteome</keyword>
<dbReference type="EMBL" id="JANJYI010000008">
    <property type="protein sequence ID" value="KAK2639709.1"/>
    <property type="molecule type" value="Genomic_DNA"/>
</dbReference>
<dbReference type="AlphaFoldDB" id="A0AAD9TQ60"/>